<dbReference type="Pfam" id="PF12802">
    <property type="entry name" value="MarR_2"/>
    <property type="match status" value="1"/>
</dbReference>
<evidence type="ECO:0000313" key="2">
    <source>
        <dbReference type="EMBL" id="NIH81319.1"/>
    </source>
</evidence>
<dbReference type="SMART" id="SM00347">
    <property type="entry name" value="HTH_MARR"/>
    <property type="match status" value="1"/>
</dbReference>
<reference evidence="2 3" key="1">
    <citation type="submission" date="2020-03" db="EMBL/GenBank/DDBJ databases">
        <title>Sequencing the genomes of 1000 actinobacteria strains.</title>
        <authorList>
            <person name="Klenk H.-P."/>
        </authorList>
    </citation>
    <scope>NUCLEOTIDE SEQUENCE [LARGE SCALE GENOMIC DNA]</scope>
    <source>
        <strain evidence="2 3">DSM 45668</strain>
    </source>
</reference>
<dbReference type="InterPro" id="IPR000835">
    <property type="entry name" value="HTH_MarR-typ"/>
</dbReference>
<dbReference type="Proteomes" id="UP000754495">
    <property type="component" value="Unassembled WGS sequence"/>
</dbReference>
<sequence length="136" mass="14738">MADEDLGALFGRVVRRLMHAEQPVLREHGVSMWAYAALSSLAERPATSQVALAKAIGYDKTRLIALLDELAREGLVVREPDPADRRAHVVRLTPAGKARHAAIRAGIHAVEAELLGPLSAAEQRAFRAMLTRLASS</sequence>
<organism evidence="2 3">
    <name type="scientific">Amycolatopsis viridis</name>
    <dbReference type="NCBI Taxonomy" id="185678"/>
    <lineage>
        <taxon>Bacteria</taxon>
        <taxon>Bacillati</taxon>
        <taxon>Actinomycetota</taxon>
        <taxon>Actinomycetes</taxon>
        <taxon>Pseudonocardiales</taxon>
        <taxon>Pseudonocardiaceae</taxon>
        <taxon>Amycolatopsis</taxon>
    </lineage>
</organism>
<dbReference type="InterPro" id="IPR036388">
    <property type="entry name" value="WH-like_DNA-bd_sf"/>
</dbReference>
<dbReference type="Gene3D" id="1.10.10.10">
    <property type="entry name" value="Winged helix-like DNA-binding domain superfamily/Winged helix DNA-binding domain"/>
    <property type="match status" value="1"/>
</dbReference>
<dbReference type="RefSeq" id="WP_313886189.1">
    <property type="nucleotide sequence ID" value="NZ_JAANOU010000001.1"/>
</dbReference>
<dbReference type="InterPro" id="IPR039422">
    <property type="entry name" value="MarR/SlyA-like"/>
</dbReference>
<accession>A0ABX0SWI6</accession>
<name>A0ABX0SWI6_9PSEU</name>
<proteinExistence type="predicted"/>
<comment type="caution">
    <text evidence="2">The sequence shown here is derived from an EMBL/GenBank/DDBJ whole genome shotgun (WGS) entry which is preliminary data.</text>
</comment>
<dbReference type="PANTHER" id="PTHR33164:SF43">
    <property type="entry name" value="HTH-TYPE TRANSCRIPTIONAL REPRESSOR YETL"/>
    <property type="match status" value="1"/>
</dbReference>
<evidence type="ECO:0000313" key="3">
    <source>
        <dbReference type="Proteomes" id="UP000754495"/>
    </source>
</evidence>
<evidence type="ECO:0000259" key="1">
    <source>
        <dbReference type="PROSITE" id="PS50995"/>
    </source>
</evidence>
<protein>
    <submittedName>
        <fullName evidence="2">DNA-binding MarR family transcriptional regulator</fullName>
    </submittedName>
</protein>
<dbReference type="PANTHER" id="PTHR33164">
    <property type="entry name" value="TRANSCRIPTIONAL REGULATOR, MARR FAMILY"/>
    <property type="match status" value="1"/>
</dbReference>
<dbReference type="PRINTS" id="PR00598">
    <property type="entry name" value="HTHMARR"/>
</dbReference>
<dbReference type="EMBL" id="JAANOU010000001">
    <property type="protein sequence ID" value="NIH81319.1"/>
    <property type="molecule type" value="Genomic_DNA"/>
</dbReference>
<dbReference type="SUPFAM" id="SSF46785">
    <property type="entry name" value="Winged helix' DNA-binding domain"/>
    <property type="match status" value="1"/>
</dbReference>
<keyword evidence="3" id="KW-1185">Reference proteome</keyword>
<dbReference type="PROSITE" id="PS50995">
    <property type="entry name" value="HTH_MARR_2"/>
    <property type="match status" value="1"/>
</dbReference>
<dbReference type="InterPro" id="IPR036390">
    <property type="entry name" value="WH_DNA-bd_sf"/>
</dbReference>
<feature type="domain" description="HTH marR-type" evidence="1">
    <location>
        <begin position="3"/>
        <end position="135"/>
    </location>
</feature>
<dbReference type="GO" id="GO:0003677">
    <property type="term" value="F:DNA binding"/>
    <property type="evidence" value="ECO:0007669"/>
    <property type="project" value="UniProtKB-KW"/>
</dbReference>
<keyword evidence="2" id="KW-0238">DNA-binding</keyword>
<gene>
    <name evidence="2" type="ORF">FHX46_003849</name>
</gene>